<dbReference type="Gene3D" id="3.40.50.1980">
    <property type="entry name" value="Nitrogenase molybdenum iron protein domain"/>
    <property type="match status" value="3"/>
</dbReference>
<evidence type="ECO:0000256" key="6">
    <source>
        <dbReference type="SAM" id="MobiDB-lite"/>
    </source>
</evidence>
<keyword evidence="5" id="KW-0406">Ion transport</keyword>
<evidence type="ECO:0000256" key="2">
    <source>
        <dbReference type="ARBA" id="ARBA00015915"/>
    </source>
</evidence>
<evidence type="ECO:0000256" key="3">
    <source>
        <dbReference type="ARBA" id="ARBA00022448"/>
    </source>
</evidence>
<dbReference type="SUPFAM" id="SSF53807">
    <property type="entry name" value="Helical backbone' metal receptor"/>
    <property type="match status" value="1"/>
</dbReference>
<reference evidence="7 8" key="1">
    <citation type="submission" date="2018-03" db="EMBL/GenBank/DDBJ databases">
        <authorList>
            <person name="Keele B.F."/>
        </authorList>
    </citation>
    <scope>NUCLEOTIDE SEQUENCE [LARGE SCALE GENOMIC DNA]</scope>
    <source>
        <strain evidence="7 8">CeCT 8812</strain>
    </source>
</reference>
<evidence type="ECO:0000313" key="7">
    <source>
        <dbReference type="EMBL" id="SPF29079.1"/>
    </source>
</evidence>
<evidence type="ECO:0000313" key="8">
    <source>
        <dbReference type="Proteomes" id="UP000244932"/>
    </source>
</evidence>
<protein>
    <recommendedName>
        <fullName evidence="2">High-affinity zinc uptake system protein ZnuA</fullName>
    </recommendedName>
</protein>
<dbReference type="PANTHER" id="PTHR42953">
    <property type="entry name" value="HIGH-AFFINITY ZINC UPTAKE SYSTEM PROTEIN ZNUA-RELATED"/>
    <property type="match status" value="1"/>
</dbReference>
<dbReference type="PANTHER" id="PTHR42953:SF3">
    <property type="entry name" value="HIGH-AFFINITY ZINC UPTAKE SYSTEM PROTEIN ZNUA"/>
    <property type="match status" value="1"/>
</dbReference>
<proteinExistence type="inferred from homology"/>
<dbReference type="OrthoDB" id="7346865at2"/>
<accession>A0A2R8AA40</accession>
<feature type="compositionally biased region" description="Basic and acidic residues" evidence="6">
    <location>
        <begin position="120"/>
        <end position="191"/>
    </location>
</feature>
<name>A0A2R8AA40_9RHOB</name>
<keyword evidence="5" id="KW-0864">Zinc transport</keyword>
<dbReference type="Pfam" id="PF01297">
    <property type="entry name" value="ZnuA"/>
    <property type="match status" value="1"/>
</dbReference>
<feature type="region of interest" description="Disordered" evidence="6">
    <location>
        <begin position="120"/>
        <end position="195"/>
    </location>
</feature>
<evidence type="ECO:0000256" key="1">
    <source>
        <dbReference type="ARBA" id="ARBA00011028"/>
    </source>
</evidence>
<dbReference type="RefSeq" id="WP_108781804.1">
    <property type="nucleotide sequence ID" value="NZ_OMKW01000002.1"/>
</dbReference>
<gene>
    <name evidence="7" type="primary">znuA_2</name>
    <name evidence="7" type="ORF">POI8812_01384</name>
</gene>
<dbReference type="AlphaFoldDB" id="A0A2R8AA40"/>
<dbReference type="InterPro" id="IPR006127">
    <property type="entry name" value="ZnuA-like"/>
</dbReference>
<keyword evidence="5" id="KW-0862">Zinc</keyword>
<evidence type="ECO:0000256" key="4">
    <source>
        <dbReference type="ARBA" id="ARBA00022729"/>
    </source>
</evidence>
<keyword evidence="3" id="KW-0813">Transport</keyword>
<keyword evidence="8" id="KW-1185">Reference proteome</keyword>
<sequence length="362" mass="38752">MFRYLPVMTLTALPAAADVPNVVTDILPVHSLVSQVMEGVGAPAVLVDGEASPHSFSLRPSQAVALQEADLVLWIGEGLTPWLADPLEALAGNAHHVALLDLAGTRVLEARDLEDFAEAGHDETEEHGHDEHAHDEHGHDGHGHDDHEEHAHEDDAHDNHGHDDHDAHGHDDHDDHDDDHAGHEGHDHGPNDPHAWLAPDNAVYWLGAIAAELSELDPDNAALYQANATAAITEIEAATASIRSQVATVSEQDYLVFHDAYQYFEDTFGISARAVLAIGDATPPGPAQINEIQNVVRAENIVCAFAEPQFSSRMVDTVIEGTEVRTAVLDPIGSAQAEGGALYLGMLNDLANALVECLSEDG</sequence>
<dbReference type="GO" id="GO:0046872">
    <property type="term" value="F:metal ion binding"/>
    <property type="evidence" value="ECO:0007669"/>
    <property type="project" value="InterPro"/>
</dbReference>
<organism evidence="7 8">
    <name type="scientific">Pontivivens insulae</name>
    <dbReference type="NCBI Taxonomy" id="1639689"/>
    <lineage>
        <taxon>Bacteria</taxon>
        <taxon>Pseudomonadati</taxon>
        <taxon>Pseudomonadota</taxon>
        <taxon>Alphaproteobacteria</taxon>
        <taxon>Rhodobacterales</taxon>
        <taxon>Paracoccaceae</taxon>
        <taxon>Pontivivens</taxon>
    </lineage>
</organism>
<comment type="similarity">
    <text evidence="1">Belongs to the bacterial solute-binding protein 9 family.</text>
</comment>
<dbReference type="EMBL" id="OMKW01000002">
    <property type="protein sequence ID" value="SPF29079.1"/>
    <property type="molecule type" value="Genomic_DNA"/>
</dbReference>
<dbReference type="Proteomes" id="UP000244932">
    <property type="component" value="Unassembled WGS sequence"/>
</dbReference>
<dbReference type="GO" id="GO:0006829">
    <property type="term" value="P:zinc ion transport"/>
    <property type="evidence" value="ECO:0007669"/>
    <property type="project" value="UniProtKB-KW"/>
</dbReference>
<evidence type="ECO:0000256" key="5">
    <source>
        <dbReference type="ARBA" id="ARBA00022906"/>
    </source>
</evidence>
<keyword evidence="4" id="KW-0732">Signal</keyword>
<dbReference type="InterPro" id="IPR050492">
    <property type="entry name" value="Bact_metal-bind_prot9"/>
</dbReference>